<dbReference type="PANTHER" id="PTHR30086">
    <property type="entry name" value="ARGININE EXPORTER PROTEIN ARGO"/>
    <property type="match status" value="1"/>
</dbReference>
<feature type="transmembrane region" description="Helical" evidence="6">
    <location>
        <begin position="175"/>
        <end position="196"/>
    </location>
</feature>
<keyword evidence="4 6" id="KW-1133">Transmembrane helix</keyword>
<protein>
    <submittedName>
        <fullName evidence="7">Lysine transporter LysE</fullName>
    </submittedName>
</protein>
<dbReference type="GO" id="GO:0015171">
    <property type="term" value="F:amino acid transmembrane transporter activity"/>
    <property type="evidence" value="ECO:0007669"/>
    <property type="project" value="TreeGrafter"/>
</dbReference>
<proteinExistence type="predicted"/>
<reference evidence="7 8" key="1">
    <citation type="journal article" date="2014" name="Int. J. Syst. Evol. Microbiol.">
        <title>Complete genome sequence of Corynebacterium casei LMG S-19264T (=DSM 44701T), isolated from a smear-ripened cheese.</title>
        <authorList>
            <consortium name="US DOE Joint Genome Institute (JGI-PGF)"/>
            <person name="Walter F."/>
            <person name="Albersmeier A."/>
            <person name="Kalinowski J."/>
            <person name="Ruckert C."/>
        </authorList>
    </citation>
    <scope>NUCLEOTIDE SEQUENCE [LARGE SCALE GENOMIC DNA]</scope>
    <source>
        <strain evidence="7 8">KCTC 12285</strain>
    </source>
</reference>
<keyword evidence="2" id="KW-1003">Cell membrane</keyword>
<keyword evidence="3 6" id="KW-0812">Transmembrane</keyword>
<feature type="transmembrane region" description="Helical" evidence="6">
    <location>
        <begin position="108"/>
        <end position="128"/>
    </location>
</feature>
<dbReference type="Proteomes" id="UP000601108">
    <property type="component" value="Unassembled WGS sequence"/>
</dbReference>
<evidence type="ECO:0000256" key="6">
    <source>
        <dbReference type="SAM" id="Phobius"/>
    </source>
</evidence>
<dbReference type="EMBL" id="BMWS01000009">
    <property type="protein sequence ID" value="GGX16089.1"/>
    <property type="molecule type" value="Genomic_DNA"/>
</dbReference>
<feature type="transmembrane region" description="Helical" evidence="6">
    <location>
        <begin position="37"/>
        <end position="63"/>
    </location>
</feature>
<gene>
    <name evidence="7" type="ORF">GCM10007384_17050</name>
</gene>
<sequence length="199" mass="22468">MYLLEGYAIGLGMIIFIGPVFFLLLHSSIQYGSKAGVAVALGIIFSDIVCVMLCYFGLSSFILVPQHQFWIGSIGCILLFVMGVSYMLKKVRPTITFFIEPKRLSGFFLKGFSVNFFNPFVFMVWIGVYNYGQYTYPEDGVLLIFISAVLAGILTTDLLKVFLSKMVKRFISTQRLSLLFKITGGVLILFSIRLLYFVF</sequence>
<comment type="caution">
    <text evidence="7">The sequence shown here is derived from an EMBL/GenBank/DDBJ whole genome shotgun (WGS) entry which is preliminary data.</text>
</comment>
<comment type="subcellular location">
    <subcellularLocation>
        <location evidence="1">Cell membrane</location>
        <topology evidence="1">Multi-pass membrane protein</topology>
    </subcellularLocation>
</comment>
<evidence type="ECO:0000256" key="5">
    <source>
        <dbReference type="ARBA" id="ARBA00023136"/>
    </source>
</evidence>
<dbReference type="Pfam" id="PF01810">
    <property type="entry name" value="LysE"/>
    <property type="match status" value="1"/>
</dbReference>
<accession>A0A918JV85</accession>
<organism evidence="7 8">
    <name type="scientific">Aquimarina muelleri</name>
    <dbReference type="NCBI Taxonomy" id="279356"/>
    <lineage>
        <taxon>Bacteria</taxon>
        <taxon>Pseudomonadati</taxon>
        <taxon>Bacteroidota</taxon>
        <taxon>Flavobacteriia</taxon>
        <taxon>Flavobacteriales</taxon>
        <taxon>Flavobacteriaceae</taxon>
        <taxon>Aquimarina</taxon>
    </lineage>
</organism>
<evidence type="ECO:0000256" key="1">
    <source>
        <dbReference type="ARBA" id="ARBA00004651"/>
    </source>
</evidence>
<keyword evidence="5 6" id="KW-0472">Membrane</keyword>
<feature type="transmembrane region" description="Helical" evidence="6">
    <location>
        <begin position="69"/>
        <end position="88"/>
    </location>
</feature>
<evidence type="ECO:0000313" key="8">
    <source>
        <dbReference type="Proteomes" id="UP000601108"/>
    </source>
</evidence>
<evidence type="ECO:0000256" key="4">
    <source>
        <dbReference type="ARBA" id="ARBA00022989"/>
    </source>
</evidence>
<dbReference type="PANTHER" id="PTHR30086:SF20">
    <property type="entry name" value="ARGININE EXPORTER PROTEIN ARGO-RELATED"/>
    <property type="match status" value="1"/>
</dbReference>
<dbReference type="GO" id="GO:0005886">
    <property type="term" value="C:plasma membrane"/>
    <property type="evidence" value="ECO:0007669"/>
    <property type="project" value="UniProtKB-SubCell"/>
</dbReference>
<name>A0A918JV85_9FLAO</name>
<keyword evidence="8" id="KW-1185">Reference proteome</keyword>
<evidence type="ECO:0000313" key="7">
    <source>
        <dbReference type="EMBL" id="GGX16089.1"/>
    </source>
</evidence>
<dbReference type="InterPro" id="IPR001123">
    <property type="entry name" value="LeuE-type"/>
</dbReference>
<dbReference type="RefSeq" id="WP_027413434.1">
    <property type="nucleotide sequence ID" value="NZ_BMWS01000009.1"/>
</dbReference>
<feature type="transmembrane region" description="Helical" evidence="6">
    <location>
        <begin position="140"/>
        <end position="163"/>
    </location>
</feature>
<evidence type="ECO:0000256" key="3">
    <source>
        <dbReference type="ARBA" id="ARBA00022692"/>
    </source>
</evidence>
<evidence type="ECO:0000256" key="2">
    <source>
        <dbReference type="ARBA" id="ARBA00022475"/>
    </source>
</evidence>
<dbReference type="AlphaFoldDB" id="A0A918JV85"/>
<feature type="transmembrane region" description="Helical" evidence="6">
    <location>
        <begin position="6"/>
        <end position="25"/>
    </location>
</feature>